<name>A0A2A3EJD3_APICC</name>
<evidence type="ECO:0000256" key="2">
    <source>
        <dbReference type="PROSITE-ProRule" id="PRU00235"/>
    </source>
</evidence>
<keyword evidence="5" id="KW-1185">Reference proteome</keyword>
<dbReference type="PROSITE" id="PS00626">
    <property type="entry name" value="RCC1_2"/>
    <property type="match status" value="1"/>
</dbReference>
<protein>
    <submittedName>
        <fullName evidence="4">X-linked retinitis pigmentosa GTPase regulator</fullName>
    </submittedName>
</protein>
<proteinExistence type="predicted"/>
<dbReference type="Proteomes" id="UP000242457">
    <property type="component" value="Unassembled WGS sequence"/>
</dbReference>
<evidence type="ECO:0000259" key="3">
    <source>
        <dbReference type="Pfam" id="PF25390"/>
    </source>
</evidence>
<accession>A0A2A3EJD3</accession>
<dbReference type="Gene3D" id="2.130.10.30">
    <property type="entry name" value="Regulator of chromosome condensation 1/beta-lactamase-inhibitor protein II"/>
    <property type="match status" value="2"/>
</dbReference>
<keyword evidence="1" id="KW-0677">Repeat</keyword>
<dbReference type="InterPro" id="IPR009091">
    <property type="entry name" value="RCC1/BLIP-II"/>
</dbReference>
<dbReference type="Pfam" id="PF00415">
    <property type="entry name" value="RCC1"/>
    <property type="match status" value="1"/>
</dbReference>
<dbReference type="InterPro" id="IPR051625">
    <property type="entry name" value="Signaling_Regulatory_Domain"/>
</dbReference>
<evidence type="ECO:0000256" key="1">
    <source>
        <dbReference type="ARBA" id="ARBA00022737"/>
    </source>
</evidence>
<gene>
    <name evidence="4" type="ORF">APICC_06269</name>
</gene>
<feature type="repeat" description="RCC1" evidence="2">
    <location>
        <begin position="941"/>
        <end position="992"/>
    </location>
</feature>
<dbReference type="PANTHER" id="PTHR22872">
    <property type="entry name" value="BTK-BINDING PROTEIN-RELATED"/>
    <property type="match status" value="1"/>
</dbReference>
<dbReference type="OrthoDB" id="16281at2759"/>
<reference evidence="4 5" key="1">
    <citation type="submission" date="2014-07" db="EMBL/GenBank/DDBJ databases">
        <title>Genomic and transcriptomic analysis on Apis cerana provide comprehensive insights into honey bee biology.</title>
        <authorList>
            <person name="Diao Q."/>
            <person name="Sun L."/>
            <person name="Zheng H."/>
            <person name="Zheng H."/>
            <person name="Xu S."/>
            <person name="Wang S."/>
            <person name="Zeng Z."/>
            <person name="Hu F."/>
            <person name="Su S."/>
            <person name="Wu J."/>
        </authorList>
    </citation>
    <scope>NUCLEOTIDE SEQUENCE [LARGE SCALE GENOMIC DNA]</scope>
    <source>
        <tissue evidence="4">Pupae without intestine</tissue>
    </source>
</reference>
<dbReference type="STRING" id="94128.A0A2A3EJD3"/>
<dbReference type="PRINTS" id="PR00633">
    <property type="entry name" value="RCCNDNSATION"/>
</dbReference>
<feature type="domain" description="RCC1-like" evidence="3">
    <location>
        <begin position="822"/>
        <end position="1053"/>
    </location>
</feature>
<dbReference type="Pfam" id="PF25390">
    <property type="entry name" value="WD40_RLD"/>
    <property type="match status" value="1"/>
</dbReference>
<dbReference type="EMBL" id="KZ288226">
    <property type="protein sequence ID" value="PBC31913.1"/>
    <property type="molecule type" value="Genomic_DNA"/>
</dbReference>
<dbReference type="PROSITE" id="PS50012">
    <property type="entry name" value="RCC1_3"/>
    <property type="match status" value="4"/>
</dbReference>
<organism evidence="4 5">
    <name type="scientific">Apis cerana cerana</name>
    <name type="common">Oriental honeybee</name>
    <dbReference type="NCBI Taxonomy" id="94128"/>
    <lineage>
        <taxon>Eukaryota</taxon>
        <taxon>Metazoa</taxon>
        <taxon>Ecdysozoa</taxon>
        <taxon>Arthropoda</taxon>
        <taxon>Hexapoda</taxon>
        <taxon>Insecta</taxon>
        <taxon>Pterygota</taxon>
        <taxon>Neoptera</taxon>
        <taxon>Endopterygota</taxon>
        <taxon>Hymenoptera</taxon>
        <taxon>Apocrita</taxon>
        <taxon>Aculeata</taxon>
        <taxon>Apoidea</taxon>
        <taxon>Anthophila</taxon>
        <taxon>Apidae</taxon>
        <taxon>Apis</taxon>
    </lineage>
</organism>
<dbReference type="SUPFAM" id="SSF50978">
    <property type="entry name" value="WD40 repeat-like"/>
    <property type="match status" value="1"/>
</dbReference>
<evidence type="ECO:0000313" key="4">
    <source>
        <dbReference type="EMBL" id="PBC31913.1"/>
    </source>
</evidence>
<evidence type="ECO:0000313" key="5">
    <source>
        <dbReference type="Proteomes" id="UP000242457"/>
    </source>
</evidence>
<dbReference type="InterPro" id="IPR000408">
    <property type="entry name" value="Reg_chr_condens"/>
</dbReference>
<dbReference type="SUPFAM" id="SSF50985">
    <property type="entry name" value="RCC1/BLIP-II"/>
    <property type="match status" value="2"/>
</dbReference>
<feature type="repeat" description="RCC1" evidence="2">
    <location>
        <begin position="889"/>
        <end position="940"/>
    </location>
</feature>
<feature type="repeat" description="RCC1" evidence="2">
    <location>
        <begin position="993"/>
        <end position="1042"/>
    </location>
</feature>
<dbReference type="InterPro" id="IPR058923">
    <property type="entry name" value="RCC1-like_dom"/>
</dbReference>
<sequence length="1859" mass="209665">MIAEIGTEGFQPMTNFNEESLFKLQCLIKATNIQHSAQCEYGKRLFLALTTGNAEIFLYYKKNSTSTAIIRRIPWFQGSHKQISALCFHSMGSWLLSTSVDGSVYIIPALCFVDENCEKDKRWTSDDITSFPSISSQSSHSKPTAIVWWQSTLIPAEIGIIGTEYGEIIFINLETGHQTNVTQIKGNIISLHICCDQSNDIVSLLITSQSRRQWRLLLEQRTYSCLHHLENGESYNMLHTNDNMYDNSKIFASTRSRLQGLKQLSVDKLAILRQKLIETKSQTLGENLQYHDITNNRNTQNTTINSESSTEVNQNQITPEVMSKEVFLMSQLDREGHQLYTCYHSITSQILVYGPNFTTVPLSAHKVFESCRNVLLTQRFFFITDVSQRVMYVISDRLSETRRNDNGKFNPECIVGHFSLINSKEVIRAVYRAIDCTNNSPTILSEEMKNKYTLPKGIKDIKIELPHVDTCIIVTNHSVYKIVLRKPILSIFMELVLKNNELEKAAKLAIIFGINAQQLLEQAGDILLMNKEFPRAVACYKLSKCRIMKSMLKFASVGYTADLLRCLTHCLASPAISELPVAPRIHLSNLCVLAFIERTLRISSQKSKAIYKEFLYFLSTNSFYDELLAVNIAGQTCLWEVLHHLATQKGLYGQMLDILMRTIHNFSTSNFQPTPYGLLICISEPNLMQAMLIYPELARNHMSFILDNLQNSQIFVLQRLVTLYDPTNPIIRPRVVRCRLRHRTTSHSSQSSQCDSIDLMENDEADTLIEEIIETFLLILLTLICKKSILHQESTTYNIDLLALKKDHNNSNSGADFKRRPLCAGFSHVALIRNGNVYTWGSSVQGCLGTGPSVLRYGSPQVISFFWIMEIEVLSVSCGHCHTLAVTNNGVYAWGSSQFGQLGLGKILQCSTPELITSLAQEVIIDAVAGQYHSVALTSDGRVFTWGWGVHGQLGHGNTDKKMTPTLVTSLLGIVIRFITAGHAHTLALSTEGIIYAFGCNIFGQLGVGNNIKSSVPIKISLSERIILIATGYFHNLAVSCTNKLYIWGASPQVLRLQAQTQKRTRILEQRDIKQLENIDEFEKIADSTNMNDTTNEEVLENDAQSKNAQAKSGINTESRRKQLDNMCLRNVNVGSLEEAQTHLKPTIVDTSLVKGNIIQISTGCHHNALVTKDGSLYTWGRNLDGQIGNGSRREVLIPTPLCYNPVSIFAQIPPRHNAYKRAGEEQEINDSIKNTMSEKNGNVHNEIKSENNESREKINAIIKVVGVYCGYDYTIAIQPGGTILAWGNNSRAQLGRLPAKDMRDTDDKLVLIKKRIVRLPHTSHVALDVPTQVPNIPAPIISYQSYDISSLAGTICPLSVIEKSPGELTLHYALEYFSGLYDSSKIIEKCVELGNYQACSKIALLQHNISEAFCYQLKILHLLSLQSCSKVKSENLHEEIEQKSTEESDLKKSSLKHVKKNTELFNKQVEKNLIDSVKDCAAKNKMKIPASKSLNSLQLLQQELYTFDCQGGLEELCKDVKCENTSTGIFEDSFDSDVSSNSEEWVENHILKENQLQKQEKIGKFIEDNSEISSMKKTLDQLPKNSGTFNEKKITQFWQNNITNEAIKVIKFFLNEMENETDAIKCKILQDALDFWIEHDLVIQTIENVFLEHIQSIFYPLGLLLFCQEIMEKYLDINKNDTKVKRFIAIDYFSIKFCLQICSMLLHHIDQDQPMPEFIKLLSSLTADQFGPPLTGYPGSSGNNTSKQMMEGVISTVSSNIHDSKSFVHIKDPDEVYRFLETKEDTMIFTCGHHFSLSAYKNEIIPMMETELLTSESLVLPCTAQYLGKMLSQTTKPEILCPLCIPRALETLVKKYNG</sequence>
<dbReference type="InterPro" id="IPR036322">
    <property type="entry name" value="WD40_repeat_dom_sf"/>
</dbReference>
<feature type="repeat" description="RCC1" evidence="2">
    <location>
        <begin position="835"/>
        <end position="889"/>
    </location>
</feature>